<proteinExistence type="predicted"/>
<reference evidence="2 3" key="1">
    <citation type="submission" date="2024-09" db="EMBL/GenBank/DDBJ databases">
        <authorList>
            <person name="Sun Q."/>
            <person name="Mori K."/>
        </authorList>
    </citation>
    <scope>NUCLEOTIDE SEQUENCE [LARGE SCALE GENOMIC DNA]</scope>
    <source>
        <strain evidence="2 3">CECT 8300</strain>
    </source>
</reference>
<evidence type="ECO:0000313" key="2">
    <source>
        <dbReference type="EMBL" id="MFB9106892.1"/>
    </source>
</evidence>
<gene>
    <name evidence="2" type="ORF">ACFFU1_18435</name>
</gene>
<keyword evidence="3" id="KW-1185">Reference proteome</keyword>
<dbReference type="SUPFAM" id="SSF82153">
    <property type="entry name" value="FAS1 domain"/>
    <property type="match status" value="2"/>
</dbReference>
<protein>
    <submittedName>
        <fullName evidence="2">Fasciclin domain-containing protein</fullName>
    </submittedName>
</protein>
<dbReference type="EMBL" id="JBHMFA010000035">
    <property type="protein sequence ID" value="MFB9106892.1"/>
    <property type="molecule type" value="Genomic_DNA"/>
</dbReference>
<comment type="caution">
    <text evidence="2">The sequence shown here is derived from an EMBL/GenBank/DDBJ whole genome shotgun (WGS) entry which is preliminary data.</text>
</comment>
<sequence length="552" mass="61946">MKTKKIITWLGGLGLFMLLINSCEDSLDGTTFFTTDGETTDMTISEVLEANPDKFSMYVEILQKTEFYTALRSYGSYTCLAPTNTAIKAYLQERFNVSTVAELTSEEQIDFLKVLVKFHTLPTSRATSSFIEGRLGDTTYTGDYLTTSYLLGGGIANVQINKEVGLDQYDIRTNNGTIHALTGVLEPFIDPVTVVMEKAGKHTIFIEALKQTGYYEQFSQYFSETGSKNNFTILAESDAVYAQEGINSFAELAERISPGDTDYTNELNELNRFMGYHATESFLYSADFPSDSFVSTVLPKNAIKSFKTDKELKLNETETGVNDTWTSLISEDSNFPAKNGVYHTVNKLFTIFIPKAKYVMFDFGTSLPEFQAGKIGYNTWYDSDRFESVRVFPAVRIRILRNSAPAYDNKSVLNLGAVTWIEFDTPVLPKGKYELRVCGNTGNNGRPIFQTYWDGQPIGSQWDMRSNPSELGIGWPDEDSLELRSLGYVRGLKVGDNNDDKISATSYETAGFARFIIIDDLLMPEQKSHVLRFETIRSGGIPIDYIEFVPVD</sequence>
<feature type="domain" description="FAS1" evidence="1">
    <location>
        <begin position="42"/>
        <end position="185"/>
    </location>
</feature>
<name>A0ABV5H4P9_9FLAO</name>
<accession>A0ABV5H4P9</accession>
<evidence type="ECO:0000313" key="3">
    <source>
        <dbReference type="Proteomes" id="UP001589590"/>
    </source>
</evidence>
<dbReference type="InterPro" id="IPR000782">
    <property type="entry name" value="FAS1_domain"/>
</dbReference>
<dbReference type="InterPro" id="IPR036378">
    <property type="entry name" value="FAS1_dom_sf"/>
</dbReference>
<dbReference type="Pfam" id="PF02469">
    <property type="entry name" value="Fasciclin"/>
    <property type="match status" value="2"/>
</dbReference>
<dbReference type="PANTHER" id="PTHR10900:SF77">
    <property type="entry name" value="FI19380P1"/>
    <property type="match status" value="1"/>
</dbReference>
<evidence type="ECO:0000259" key="1">
    <source>
        <dbReference type="PROSITE" id="PS50213"/>
    </source>
</evidence>
<dbReference type="Proteomes" id="UP001589590">
    <property type="component" value="Unassembled WGS sequence"/>
</dbReference>
<feature type="domain" description="FAS1" evidence="1">
    <location>
        <begin position="189"/>
        <end position="349"/>
    </location>
</feature>
<dbReference type="PANTHER" id="PTHR10900">
    <property type="entry name" value="PERIOSTIN-RELATED"/>
    <property type="match status" value="1"/>
</dbReference>
<dbReference type="RefSeq" id="WP_290270964.1">
    <property type="nucleotide sequence ID" value="NZ_JAUFQP010000010.1"/>
</dbReference>
<dbReference type="PROSITE" id="PS50213">
    <property type="entry name" value="FAS1"/>
    <property type="match status" value="2"/>
</dbReference>
<dbReference type="Gene3D" id="2.30.180.10">
    <property type="entry name" value="FAS1 domain"/>
    <property type="match status" value="2"/>
</dbReference>
<dbReference type="InterPro" id="IPR050904">
    <property type="entry name" value="Adhesion/Biosynth-related"/>
</dbReference>
<organism evidence="2 3">
    <name type="scientific">Algibacter miyuki</name>
    <dbReference type="NCBI Taxonomy" id="1306933"/>
    <lineage>
        <taxon>Bacteria</taxon>
        <taxon>Pseudomonadati</taxon>
        <taxon>Bacteroidota</taxon>
        <taxon>Flavobacteriia</taxon>
        <taxon>Flavobacteriales</taxon>
        <taxon>Flavobacteriaceae</taxon>
        <taxon>Algibacter</taxon>
    </lineage>
</organism>